<dbReference type="RefSeq" id="WP_119088591.1">
    <property type="nucleotide sequence ID" value="NZ_QXIS01000006.1"/>
</dbReference>
<keyword evidence="1" id="KW-1133">Transmembrane helix</keyword>
<dbReference type="Proteomes" id="UP000266328">
    <property type="component" value="Unassembled WGS sequence"/>
</dbReference>
<sequence>MRDRKAALVNLSLVGLFLIWSNTFTFIRIATRSLTPANLAILRFALVWPFLFLFPGLYRLRNLQRRDWPRLLLVSFLMVAGYHLALNAAETRVTASVAALAAGFTPILTGVLSALVLRERLPGRRVVGLVVSLAGLVVLVLGINGRVELTSLLGVVLAFLAPLSWSLSTVLSKPLVTKYRGLDVTIWGLFLGTLFLLPWLRPTSLVSQVVSMPFITWASVAYLAFLAILLGYPVWFKALETKKASETGMFVYLNPLIGTASGVLFLHELLTPLMMLGAAGILAGLVIANPLADR</sequence>
<gene>
    <name evidence="3" type="ORF">SMC7_01390</name>
</gene>
<comment type="caution">
    <text evidence="3">The sequence shown here is derived from an EMBL/GenBank/DDBJ whole genome shotgun (WGS) entry which is preliminary data.</text>
</comment>
<feature type="transmembrane region" description="Helical" evidence="1">
    <location>
        <begin position="184"/>
        <end position="202"/>
    </location>
</feature>
<feature type="transmembrane region" description="Helical" evidence="1">
    <location>
        <begin position="39"/>
        <end position="58"/>
    </location>
</feature>
<feature type="transmembrane region" description="Helical" evidence="1">
    <location>
        <begin position="247"/>
        <end position="267"/>
    </location>
</feature>
<dbReference type="Gene3D" id="1.10.3730.20">
    <property type="match status" value="1"/>
</dbReference>
<evidence type="ECO:0000256" key="1">
    <source>
        <dbReference type="SAM" id="Phobius"/>
    </source>
</evidence>
<dbReference type="OrthoDB" id="9809509at2"/>
<feature type="transmembrane region" description="Helical" evidence="1">
    <location>
        <begin position="214"/>
        <end position="235"/>
    </location>
</feature>
<feature type="transmembrane region" description="Helical" evidence="1">
    <location>
        <begin position="70"/>
        <end position="89"/>
    </location>
</feature>
<dbReference type="PANTHER" id="PTHR12715:SF4">
    <property type="entry name" value="EAMA DOMAIN-CONTAINING PROTEIN"/>
    <property type="match status" value="1"/>
</dbReference>
<proteinExistence type="predicted"/>
<dbReference type="AlphaFoldDB" id="A0A398D1Q7"/>
<dbReference type="EMBL" id="QXIS01000006">
    <property type="protein sequence ID" value="RIE06688.1"/>
    <property type="molecule type" value="Genomic_DNA"/>
</dbReference>
<dbReference type="Pfam" id="PF00892">
    <property type="entry name" value="EamA"/>
    <property type="match status" value="2"/>
</dbReference>
<reference evidence="3 4" key="1">
    <citation type="submission" date="2018-09" db="EMBL/GenBank/DDBJ databases">
        <title>Discovery and Ecogenomic Context for Candidatus Cryosericales, a Global Caldiserica Order Active in Thawing Permafrost.</title>
        <authorList>
            <person name="Martinez M.A."/>
            <person name="Woodcroft B.J."/>
            <person name="Ignacio Espinoza J.C."/>
            <person name="Zayed A."/>
            <person name="Singleton C.M."/>
            <person name="Boyd J."/>
            <person name="Li Y.-F."/>
            <person name="Purvine S."/>
            <person name="Maughan H."/>
            <person name="Hodgkins S.B."/>
            <person name="Anderson D."/>
            <person name="Sederholm M."/>
            <person name="Temperton B."/>
            <person name="Saleska S.R."/>
            <person name="Tyson G.W."/>
            <person name="Rich V.I."/>
        </authorList>
    </citation>
    <scope>NUCLEOTIDE SEQUENCE [LARGE SCALE GENOMIC DNA]</scope>
    <source>
        <strain evidence="3 4">SMC7</strain>
    </source>
</reference>
<dbReference type="InterPro" id="IPR000620">
    <property type="entry name" value="EamA_dom"/>
</dbReference>
<keyword evidence="1" id="KW-0472">Membrane</keyword>
<feature type="transmembrane region" description="Helical" evidence="1">
    <location>
        <begin position="273"/>
        <end position="292"/>
    </location>
</feature>
<dbReference type="PANTHER" id="PTHR12715">
    <property type="entry name" value="TRANSPORTER, DRUG/METABOLITE EXPORTER FAMILY"/>
    <property type="match status" value="1"/>
</dbReference>
<accession>A0A398D1Q7</accession>
<feature type="transmembrane region" description="Helical" evidence="1">
    <location>
        <begin position="7"/>
        <end position="27"/>
    </location>
</feature>
<dbReference type="GO" id="GO:0016020">
    <property type="term" value="C:membrane"/>
    <property type="evidence" value="ECO:0007669"/>
    <property type="project" value="InterPro"/>
</dbReference>
<organism evidence="3 4">
    <name type="scientific">Candidatus Cryosericum terrychapinii</name>
    <dbReference type="NCBI Taxonomy" id="2290919"/>
    <lineage>
        <taxon>Bacteria</taxon>
        <taxon>Pseudomonadati</taxon>
        <taxon>Caldisericota/Cryosericota group</taxon>
        <taxon>Candidatus Cryosericota</taxon>
        <taxon>Candidatus Cryosericia</taxon>
        <taxon>Candidatus Cryosericales</taxon>
        <taxon>Candidatus Cryosericaceae</taxon>
        <taxon>Candidatus Cryosericum</taxon>
    </lineage>
</organism>
<feature type="transmembrane region" description="Helical" evidence="1">
    <location>
        <begin position="126"/>
        <end position="143"/>
    </location>
</feature>
<name>A0A398D1Q7_9BACT</name>
<feature type="domain" description="EamA" evidence="2">
    <location>
        <begin position="153"/>
        <end position="288"/>
    </location>
</feature>
<evidence type="ECO:0000313" key="3">
    <source>
        <dbReference type="EMBL" id="RIE06688.1"/>
    </source>
</evidence>
<protein>
    <recommendedName>
        <fullName evidence="2">EamA domain-containing protein</fullName>
    </recommendedName>
</protein>
<keyword evidence="4" id="KW-1185">Reference proteome</keyword>
<dbReference type="InterPro" id="IPR037185">
    <property type="entry name" value="EmrE-like"/>
</dbReference>
<keyword evidence="1" id="KW-0812">Transmembrane</keyword>
<evidence type="ECO:0000259" key="2">
    <source>
        <dbReference type="Pfam" id="PF00892"/>
    </source>
</evidence>
<dbReference type="SUPFAM" id="SSF103481">
    <property type="entry name" value="Multidrug resistance efflux transporter EmrE"/>
    <property type="match status" value="2"/>
</dbReference>
<dbReference type="InterPro" id="IPR052756">
    <property type="entry name" value="Alkyne_AA_exporter"/>
</dbReference>
<evidence type="ECO:0000313" key="4">
    <source>
        <dbReference type="Proteomes" id="UP000266328"/>
    </source>
</evidence>
<feature type="transmembrane region" description="Helical" evidence="1">
    <location>
        <begin position="149"/>
        <end position="172"/>
    </location>
</feature>
<feature type="transmembrane region" description="Helical" evidence="1">
    <location>
        <begin position="95"/>
        <end position="117"/>
    </location>
</feature>
<feature type="domain" description="EamA" evidence="2">
    <location>
        <begin position="11"/>
        <end position="140"/>
    </location>
</feature>